<dbReference type="OrthoDB" id="9833605at2"/>
<name>A0A2L0ENZ9_SORCE</name>
<organism evidence="1 2">
    <name type="scientific">Sorangium cellulosum</name>
    <name type="common">Polyangium cellulosum</name>
    <dbReference type="NCBI Taxonomy" id="56"/>
    <lineage>
        <taxon>Bacteria</taxon>
        <taxon>Pseudomonadati</taxon>
        <taxon>Myxococcota</taxon>
        <taxon>Polyangia</taxon>
        <taxon>Polyangiales</taxon>
        <taxon>Polyangiaceae</taxon>
        <taxon>Sorangium</taxon>
    </lineage>
</organism>
<dbReference type="RefSeq" id="WP_104978780.1">
    <property type="nucleotide sequence ID" value="NZ_CP012673.1"/>
</dbReference>
<dbReference type="Proteomes" id="UP000238348">
    <property type="component" value="Chromosome"/>
</dbReference>
<accession>A0A2L0ENZ9</accession>
<proteinExistence type="predicted"/>
<dbReference type="AlphaFoldDB" id="A0A2L0ENZ9"/>
<dbReference type="EMBL" id="CP012673">
    <property type="protein sequence ID" value="AUX41033.1"/>
    <property type="molecule type" value="Genomic_DNA"/>
</dbReference>
<sequence length="135" mass="15076">MDKSIDEILAEFTGWYGPEEVWILSLSDAEIIERLRATGNHPCTALAEYLESLFVRVQVDPASIKRELEESAGSVSGGFRSWLDPNERTADGLDAWVAYHLANCRAIARRLILDWVKQEPYLSSVAPPSTPSDPE</sequence>
<gene>
    <name evidence="1" type="ORF">SOCE26_024380</name>
</gene>
<reference evidence="1 2" key="1">
    <citation type="submission" date="2015-09" db="EMBL/GenBank/DDBJ databases">
        <title>Sorangium comparison.</title>
        <authorList>
            <person name="Zaburannyi N."/>
            <person name="Bunk B."/>
            <person name="Overmann J."/>
            <person name="Mueller R."/>
        </authorList>
    </citation>
    <scope>NUCLEOTIDE SEQUENCE [LARGE SCALE GENOMIC DNA]</scope>
    <source>
        <strain evidence="1 2">So ce26</strain>
    </source>
</reference>
<evidence type="ECO:0000313" key="2">
    <source>
        <dbReference type="Proteomes" id="UP000238348"/>
    </source>
</evidence>
<evidence type="ECO:0000313" key="1">
    <source>
        <dbReference type="EMBL" id="AUX41033.1"/>
    </source>
</evidence>
<protein>
    <submittedName>
        <fullName evidence="1">Uncharacterized protein</fullName>
    </submittedName>
</protein>